<dbReference type="SUPFAM" id="SSF82171">
    <property type="entry name" value="DPP6 N-terminal domain-like"/>
    <property type="match status" value="1"/>
</dbReference>
<dbReference type="InterPro" id="IPR011042">
    <property type="entry name" value="6-blade_b-propeller_TolB-like"/>
</dbReference>
<gene>
    <name evidence="2" type="ORF">RM552_09215</name>
</gene>
<dbReference type="Pfam" id="PF18582">
    <property type="entry name" value="HZS_alpha"/>
    <property type="match status" value="1"/>
</dbReference>
<protein>
    <recommendedName>
        <fullName evidence="1">Hydrazine synthase alpha subunit middle domain-containing protein</fullName>
    </recommendedName>
</protein>
<accession>A0ABU2ZQV2</accession>
<keyword evidence="3" id="KW-1185">Reference proteome</keyword>
<dbReference type="Proteomes" id="UP001253545">
    <property type="component" value="Unassembled WGS sequence"/>
</dbReference>
<comment type="caution">
    <text evidence="2">The sequence shown here is derived from an EMBL/GenBank/DDBJ whole genome shotgun (WGS) entry which is preliminary data.</text>
</comment>
<dbReference type="InterPro" id="IPR011659">
    <property type="entry name" value="WD40"/>
</dbReference>
<evidence type="ECO:0000313" key="2">
    <source>
        <dbReference type="EMBL" id="MDT0595019.1"/>
    </source>
</evidence>
<dbReference type="Pfam" id="PF07676">
    <property type="entry name" value="PD40"/>
    <property type="match status" value="1"/>
</dbReference>
<feature type="domain" description="Hydrazine synthase alpha subunit middle" evidence="1">
    <location>
        <begin position="564"/>
        <end position="623"/>
    </location>
</feature>
<evidence type="ECO:0000313" key="3">
    <source>
        <dbReference type="Proteomes" id="UP001253545"/>
    </source>
</evidence>
<dbReference type="InterPro" id="IPR040698">
    <property type="entry name" value="HZS_alpha_mid"/>
</dbReference>
<reference evidence="2 3" key="1">
    <citation type="submission" date="2023-09" db="EMBL/GenBank/DDBJ databases">
        <authorList>
            <person name="Rey-Velasco X."/>
        </authorList>
    </citation>
    <scope>NUCLEOTIDE SEQUENCE [LARGE SCALE GENOMIC DNA]</scope>
    <source>
        <strain evidence="2 3">P117</strain>
    </source>
</reference>
<dbReference type="EMBL" id="JAVRHX010000002">
    <property type="protein sequence ID" value="MDT0595019.1"/>
    <property type="molecule type" value="Genomic_DNA"/>
</dbReference>
<dbReference type="Gene3D" id="2.120.10.30">
    <property type="entry name" value="TolB, C-terminal domain"/>
    <property type="match status" value="1"/>
</dbReference>
<proteinExistence type="predicted"/>
<name>A0ABU2ZQV2_9ALTE</name>
<sequence length="915" mass="100262">MTDQFSTAYRLTVCHSLYTYGVKRLSLVIIALSLLASCGGGIVPTETQEPDPVVVDVPIAYIKRDLNIEGSGEVRQLFAPEQFLPGAVLVIKPRANASAEEVDISSTAFAEIVDDEGNPLPYDIKDLDSDYSGTKLIFAMRAPEQDGMDEEPTWNIWEYDTVTEILRRVIESDLVAERGQDTGPTYLADGRIVFSSTRQRGNQARLLDEGKPQYSGLEESRNNAASVLHLMDEDGSNIRQISFNQSHDFDPVVLPSGKILFSRWDQVNGSKGINLYKMNADGSDLEILYGRHSHDSVDGIGDFQYAATSITPDSRILAAINGFTVDRFSTDYVAIDTDNFIDNETPVASMASLTGPAQERALFDNIDLVGDISPGGYIAALYPLWDGSGRILFSWDQCRLLAPLPENAAPETERTIAPCNDENIADPGFTRAPSLYGLWMFSPATDATESTQLPLNVASEETVITEIVALESRPFPANPSTTVDSQETTLIEDKYGVLHIRSVYDIDGQDSSPSGLVNMANPLAVSPSQRPARFLRIVKSVSIPDDDTLDFSNRIFGRSQGQLFREILGYTPIQPDGSVKVAIPSGVPFAVSIVDANGKRISARHNNWLQLVPGEQKTCIGCHASNSTAPHGRTDAQPVSINTGALSTGVPFPNTNPDLFADAGETMAETYARVVGLPRLTADIIFEDVWADPDIQAPAESFTYAYADIGLSSDELPVTDACLREWTSICRAVINYPDHIEPIIQRSRVQEAIADEEPIDNTCVVCHSPMDANGEIRVPEGQLDLRPDQDVNRIDYSTSYVELMFNDNEQEVIEGSLIDRRVLVFDGNGDPVFEVDEEGELILDGEDNPIQVTRLVGISSSMRTNGARNSNRFFSVFEQGGTHAGILSPAEMRLIAEWLDIGGQYYNNPFDAPQD</sequence>
<evidence type="ECO:0000259" key="1">
    <source>
        <dbReference type="Pfam" id="PF18582"/>
    </source>
</evidence>
<organism evidence="2 3">
    <name type="scientific">Glaciecola petra</name>
    <dbReference type="NCBI Taxonomy" id="3075602"/>
    <lineage>
        <taxon>Bacteria</taxon>
        <taxon>Pseudomonadati</taxon>
        <taxon>Pseudomonadota</taxon>
        <taxon>Gammaproteobacteria</taxon>
        <taxon>Alteromonadales</taxon>
        <taxon>Alteromonadaceae</taxon>
        <taxon>Glaciecola</taxon>
    </lineage>
</organism>